<dbReference type="Gene3D" id="1.10.3410.10">
    <property type="entry name" value="putative deoxyguanosinetriphosphate triphosphohydrolase like domain"/>
    <property type="match status" value="1"/>
</dbReference>
<dbReference type="GO" id="GO:0006203">
    <property type="term" value="P:dGTP catabolic process"/>
    <property type="evidence" value="ECO:0007669"/>
    <property type="project" value="TreeGrafter"/>
</dbReference>
<gene>
    <name evidence="2" type="ORF">KW868_15525</name>
</gene>
<dbReference type="InterPro" id="IPR006261">
    <property type="entry name" value="dGTPase"/>
</dbReference>
<dbReference type="InterPro" id="IPR027432">
    <property type="entry name" value="dGTP_triphosphohydrolase_C"/>
</dbReference>
<dbReference type="KEGG" id="agu:AS4_27630"/>
<dbReference type="GeneID" id="67744820"/>
<dbReference type="PANTHER" id="PTHR11373">
    <property type="entry name" value="DEOXYNUCLEOSIDE TRIPHOSPHATE TRIPHOSPHOHYDROLASE"/>
    <property type="match status" value="1"/>
</dbReference>
<dbReference type="STRING" id="106649.GCA_000829655_00880"/>
<dbReference type="Gene3D" id="1.10.3550.10">
    <property type="entry name" value="eoxyguanosinetriphosphate triphosphohydrolase domain-like"/>
    <property type="match status" value="1"/>
</dbReference>
<dbReference type="InterPro" id="IPR023293">
    <property type="entry name" value="dGTP_triP_hydro_central_sf"/>
</dbReference>
<keyword evidence="1" id="KW-0378">Hydrolase</keyword>
<dbReference type="NCBIfam" id="TIGR01353">
    <property type="entry name" value="dGTP_triPase"/>
    <property type="match status" value="1"/>
</dbReference>
<dbReference type="PROSITE" id="PS51831">
    <property type="entry name" value="HD"/>
    <property type="match status" value="1"/>
</dbReference>
<dbReference type="Pfam" id="PF01966">
    <property type="entry name" value="HD"/>
    <property type="match status" value="1"/>
</dbReference>
<dbReference type="CDD" id="cd00077">
    <property type="entry name" value="HDc"/>
    <property type="match status" value="1"/>
</dbReference>
<comment type="caution">
    <text evidence="2">The sequence shown here is derived from an EMBL/GenBank/DDBJ whole genome shotgun (WGS) entry which is preliminary data.</text>
</comment>
<dbReference type="SMART" id="SM00471">
    <property type="entry name" value="HDc"/>
    <property type="match status" value="1"/>
</dbReference>
<dbReference type="Gene3D" id="1.10.3210.10">
    <property type="entry name" value="Hypothetical protein af1432"/>
    <property type="match status" value="1"/>
</dbReference>
<dbReference type="Proteomes" id="UP000887320">
    <property type="component" value="Unassembled WGS sequence"/>
</dbReference>
<dbReference type="InterPro" id="IPR003607">
    <property type="entry name" value="HD/PDEase_dom"/>
</dbReference>
<dbReference type="PANTHER" id="PTHR11373:SF40">
    <property type="entry name" value="DEOXYGUANOSINETRIPHOSPHATE TRIPHOSPHOHYDROLASE-LIKE PROTEIN 2"/>
    <property type="match status" value="1"/>
</dbReference>
<sequence length="446" mass="50707">MTQMRWLELLSTVRLGSKKQSTEQARSPFHKDYDRIIFSQSFRQLNRKTQVHPLTQHDGIHTRLTHSLEVSCIGRSLGMLAAEKIKNELPVWISPADVGAIIQAACLAHDIGNPPFGHAGEYAIREWFDDAAHTNFLQDLSPEQQADVRQFEGNAQGLRLLTKIDYHPHDGGMRLTYATLGAYLKYPWLSKTIESQGNTPASKRAKFGCYQAEKEILKQIADQLGLIQLGEYHWCRHPLTYLLEAADDICYALIDLEDGIILNMLSYEEVEPIFLDLLGDYGVPAELSMPYMTWQQKIAALRGRVMKRLVDEVTTAFAKQHYQILSGQLKGSLLQYCAEDIEIGIDRAKNLAREKIFEHPQKSGLEIIAHQSLQHILDAFIPLTTPNKTLSFKDGRLLSILERFGARFSDHHYDNIMQVLDIVSKFSDHQAYNLAQELQGNKVGFF</sequence>
<dbReference type="InterPro" id="IPR050135">
    <property type="entry name" value="dGTPase-like"/>
</dbReference>
<dbReference type="RefSeq" id="WP_004724400.1">
    <property type="nucleotide sequence ID" value="NZ_AP014630.1"/>
</dbReference>
<dbReference type="EMBL" id="JAHWXT010000005">
    <property type="protein sequence ID" value="MCF0265855.1"/>
    <property type="molecule type" value="Genomic_DNA"/>
</dbReference>
<evidence type="ECO:0000313" key="3">
    <source>
        <dbReference type="Proteomes" id="UP000887320"/>
    </source>
</evidence>
<dbReference type="NCBIfam" id="NF002205">
    <property type="entry name" value="PRK01096.1"/>
    <property type="match status" value="1"/>
</dbReference>
<protein>
    <submittedName>
        <fullName evidence="2">Deoxyguanosinetriphosphate triphosphohydrolase</fullName>
    </submittedName>
</protein>
<reference evidence="2" key="1">
    <citation type="submission" date="2021-07" db="EMBL/GenBank/DDBJ databases">
        <authorList>
            <person name="Fernandez M."/>
            <person name="Pereira P."/>
            <person name="Torres Tejerizo G.A."/>
            <person name="Gonzalez P."/>
            <person name="Agostini E."/>
        </authorList>
    </citation>
    <scope>NUCLEOTIDE SEQUENCE</scope>
    <source>
        <strain evidence="2">SFC 500-1A</strain>
    </source>
</reference>
<evidence type="ECO:0000313" key="2">
    <source>
        <dbReference type="EMBL" id="MCF0265855.1"/>
    </source>
</evidence>
<dbReference type="SUPFAM" id="SSF109604">
    <property type="entry name" value="HD-domain/PDEase-like"/>
    <property type="match status" value="1"/>
</dbReference>
<dbReference type="GO" id="GO:0008832">
    <property type="term" value="F:dGTPase activity"/>
    <property type="evidence" value="ECO:0007669"/>
    <property type="project" value="TreeGrafter"/>
</dbReference>
<organism evidence="2 3">
    <name type="scientific">Acinetobacter guillouiae</name>
    <name type="common">Acinetobacter genomosp. 11</name>
    <dbReference type="NCBI Taxonomy" id="106649"/>
    <lineage>
        <taxon>Bacteria</taxon>
        <taxon>Pseudomonadati</taxon>
        <taxon>Pseudomonadota</taxon>
        <taxon>Gammaproteobacteria</taxon>
        <taxon>Moraxellales</taxon>
        <taxon>Moraxellaceae</taxon>
        <taxon>Acinetobacter</taxon>
    </lineage>
</organism>
<dbReference type="InterPro" id="IPR006674">
    <property type="entry name" value="HD_domain"/>
</dbReference>
<accession>A0A077L3R0</accession>
<proteinExistence type="predicted"/>
<evidence type="ECO:0000256" key="1">
    <source>
        <dbReference type="ARBA" id="ARBA00022801"/>
    </source>
</evidence>
<name>A0A077L3R0_ACIGI</name>
<dbReference type="AlphaFoldDB" id="A0A077L3R0"/>